<reference evidence="3" key="1">
    <citation type="submission" date="2022-06" db="EMBL/GenBank/DDBJ databases">
        <title>Complete genome sequences of two strains of the flax pathogen Septoria linicola.</title>
        <authorList>
            <person name="Lapalu N."/>
            <person name="Simon A."/>
            <person name="Demenou B."/>
            <person name="Paumier D."/>
            <person name="Guillot M.-P."/>
            <person name="Gout L."/>
            <person name="Valade R."/>
        </authorList>
    </citation>
    <scope>NUCLEOTIDE SEQUENCE</scope>
    <source>
        <strain evidence="3">SE15195</strain>
    </source>
</reference>
<evidence type="ECO:0000313" key="3">
    <source>
        <dbReference type="EMBL" id="USW51626.1"/>
    </source>
</evidence>
<keyword evidence="2" id="KW-0472">Membrane</keyword>
<dbReference type="EMBL" id="CP099420">
    <property type="protein sequence ID" value="USW51626.1"/>
    <property type="molecule type" value="Genomic_DNA"/>
</dbReference>
<feature type="transmembrane region" description="Helical" evidence="2">
    <location>
        <begin position="21"/>
        <end position="46"/>
    </location>
</feature>
<feature type="compositionally biased region" description="Pro residues" evidence="1">
    <location>
        <begin position="275"/>
        <end position="287"/>
    </location>
</feature>
<dbReference type="PROSITE" id="PS51257">
    <property type="entry name" value="PROKAR_LIPOPROTEIN"/>
    <property type="match status" value="1"/>
</dbReference>
<protein>
    <submittedName>
        <fullName evidence="3">Uncharacterized protein</fullName>
    </submittedName>
</protein>
<proteinExistence type="predicted"/>
<sequence length="1211" mass="131687">MTRHVLRQHANIVPRQGAVAATGVSAWIIGLACGLSVILIACVYIITKIVRKRNAHNKDMAQLERGVALPAPIQQGMREVARPTSAITCNKSGLPEWKQLGWRDSLHATQLPPHTCGKRKRDTISLPKRIKHKSGLVMKPWTRKHLSTIAESPRNTTVQRESSLPIFEEMQKSLPRTTRSPDAACTKGSAVPCTLPTRPESPQPNALPSFAIRAGIANNSAAKPKLTLNIRSISMGVLTSDGEVFSGAVGQPPNISKRRRPEMHARSVSLGAPSTRPPLGPVPPLPVTSPANTVSGDEYLRKDICISRMSSSSGDSASSSVLVASPILERRGTDEALQSPTIEDLVEANQNAELKAVANRQWQNPRLSGPRPTANMRVHKSRPSIRGKIVRSSTESALTHRRADSSSSFSSIGSGKNRLSVPQICSAEKVSFSRVSSSNSLVGPGSVTKITTPTKRIKRVTSVSSVSAYGSPAERRRAGALQEVSGNAAPSKGNTPTRQPSASTLVSCSSSNGNPFHWDTASTCDTRPSKPSALKGSPNARKGHRRQNCVRISTLTPQVLGPAATRRRSRSVSPAGLLQGVIEERESDEIQRPRTEPVITPTEERQSFLLACGGRAPKANALDVNNLRVQTLRASLTPSSPTLSTWTSFQQDIPQRPLPPTRQASNDSVNTINTERSASRMSGGSFHIPRFPSPAGKSRASLSPIQCDIASMPHFVGISPVDTLSPLDNISPTDFRHSRNSFALHTSSDEAVPAEESELPSSPPLPISETELYDPASPQVIALLPLSQRLSGGEDYDPASPPSTIVQEPETECRSSLFLPFAMSNLDLMGDEISPRSRPTSLIPAQPKSDSPPCSPKTMSRSFGTAQLSIPEKNPKRATVKLTSENASAMMAAQSINFPGNNVPVLLPPKQDDDDDFCPLPRWESEVSYEDITLDGEEEEAYDPTPRATLARPPSLSTIIQESSSPPAVPRALNISYSAKTPRERTASPLGPRAPPAKSLLRNVTELRRMNSEAQVHRSRESRTYMRLGREASPLLPWIPTSAEGAKREESEESLFDFDFDATSAGAEHQAGNAMDELDFAALEKTIDGALAGFDADYRYSLHSSSPPRRGSDKENQQRPILHERDSSVWDDGEKFWSEQESRPETSESQQTPHYIVSSPARDSPKRSSYYEEKTMDPRMLSTPMRKEEYRISIIPATPKSLYDADGFLRT</sequence>
<feature type="region of interest" description="Disordered" evidence="1">
    <location>
        <begin position="249"/>
        <end position="294"/>
    </location>
</feature>
<feature type="compositionally biased region" description="Polar residues" evidence="1">
    <location>
        <begin position="492"/>
        <end position="526"/>
    </location>
</feature>
<feature type="compositionally biased region" description="Basic residues" evidence="1">
    <location>
        <begin position="377"/>
        <end position="389"/>
    </location>
</feature>
<evidence type="ECO:0000256" key="2">
    <source>
        <dbReference type="SAM" id="Phobius"/>
    </source>
</evidence>
<feature type="region of interest" description="Disordered" evidence="1">
    <location>
        <begin position="835"/>
        <end position="861"/>
    </location>
</feature>
<feature type="compositionally biased region" description="Basic and acidic residues" evidence="1">
    <location>
        <begin position="1110"/>
        <end position="1146"/>
    </location>
</feature>
<evidence type="ECO:0000256" key="1">
    <source>
        <dbReference type="SAM" id="MobiDB-lite"/>
    </source>
</evidence>
<feature type="compositionally biased region" description="Basic and acidic residues" evidence="1">
    <location>
        <begin position="1163"/>
        <end position="1177"/>
    </location>
</feature>
<feature type="compositionally biased region" description="Low complexity" evidence="1">
    <location>
        <begin position="405"/>
        <end position="415"/>
    </location>
</feature>
<feature type="region of interest" description="Disordered" evidence="1">
    <location>
        <begin position="1103"/>
        <end position="1184"/>
    </location>
</feature>
<name>A0A9Q9AVV2_9PEZI</name>
<accession>A0A9Q9AVV2</accession>
<keyword evidence="2" id="KW-0812">Transmembrane</keyword>
<feature type="region of interest" description="Disordered" evidence="1">
    <location>
        <begin position="461"/>
        <end position="547"/>
    </location>
</feature>
<dbReference type="Proteomes" id="UP001056384">
    <property type="component" value="Chromosome 3"/>
</dbReference>
<keyword evidence="2" id="KW-1133">Transmembrane helix</keyword>
<keyword evidence="4" id="KW-1185">Reference proteome</keyword>
<feature type="region of interest" description="Disordered" evidence="1">
    <location>
        <begin position="173"/>
        <end position="204"/>
    </location>
</feature>
<organism evidence="3 4">
    <name type="scientific">Septoria linicola</name>
    <dbReference type="NCBI Taxonomy" id="215465"/>
    <lineage>
        <taxon>Eukaryota</taxon>
        <taxon>Fungi</taxon>
        <taxon>Dikarya</taxon>
        <taxon>Ascomycota</taxon>
        <taxon>Pezizomycotina</taxon>
        <taxon>Dothideomycetes</taxon>
        <taxon>Dothideomycetidae</taxon>
        <taxon>Mycosphaerellales</taxon>
        <taxon>Mycosphaerellaceae</taxon>
        <taxon>Septoria</taxon>
    </lineage>
</organism>
<dbReference type="AlphaFoldDB" id="A0A9Q9AVV2"/>
<feature type="region of interest" description="Disordered" evidence="1">
    <location>
        <begin position="364"/>
        <end position="417"/>
    </location>
</feature>
<evidence type="ECO:0000313" key="4">
    <source>
        <dbReference type="Proteomes" id="UP001056384"/>
    </source>
</evidence>
<gene>
    <name evidence="3" type="ORF">Slin15195_G049450</name>
</gene>